<dbReference type="PANTHER" id="PTHR10851">
    <property type="entry name" value="PYRIDOXINE-5-PHOSPHATE OXIDASE"/>
    <property type="match status" value="1"/>
</dbReference>
<dbReference type="GO" id="GO:0010181">
    <property type="term" value="F:FMN binding"/>
    <property type="evidence" value="ECO:0007669"/>
    <property type="project" value="UniProtKB-UniRule"/>
</dbReference>
<evidence type="ECO:0000256" key="6">
    <source>
        <dbReference type="PIRSR" id="PIRSR000190-1"/>
    </source>
</evidence>
<evidence type="ECO:0000256" key="4">
    <source>
        <dbReference type="ARBA" id="ARBA00023002"/>
    </source>
</evidence>
<evidence type="ECO:0000256" key="1">
    <source>
        <dbReference type="ARBA" id="ARBA00007301"/>
    </source>
</evidence>
<feature type="binding site" evidence="5 7">
    <location>
        <position position="203"/>
    </location>
    <ligand>
        <name>FMN</name>
        <dbReference type="ChEBI" id="CHEBI:58210"/>
    </ligand>
</feature>
<gene>
    <name evidence="5 10" type="primary">pdxH</name>
    <name evidence="10" type="ORF">PflQ2_3081</name>
</gene>
<dbReference type="EC" id="1.4.3.5" evidence="5"/>
<dbReference type="InterPro" id="IPR012349">
    <property type="entry name" value="Split_barrel_FMN-bd"/>
</dbReference>
<protein>
    <recommendedName>
        <fullName evidence="5">Pyridoxine/pyridoxamine 5'-phosphate oxidase</fullName>
        <ecNumber evidence="5">1.4.3.5</ecNumber>
    </recommendedName>
    <alternativeName>
        <fullName evidence="5">PNP/PMP oxidase</fullName>
        <shortName evidence="5">PNPOx</shortName>
    </alternativeName>
    <alternativeName>
        <fullName evidence="5">Pyridoxal 5'-phosphate synthase</fullName>
    </alternativeName>
</protein>
<comment type="cofactor">
    <cofactor evidence="5 7">
        <name>FMN</name>
        <dbReference type="ChEBI" id="CHEBI:58210"/>
    </cofactor>
    <text evidence="5 7">Binds 1 FMN per subunit.</text>
</comment>
<dbReference type="PROSITE" id="PS01064">
    <property type="entry name" value="PYRIDOX_OXIDASE"/>
    <property type="match status" value="1"/>
</dbReference>
<comment type="catalytic activity">
    <reaction evidence="5">
        <text>pyridoxine 5'-phosphate + O2 = pyridoxal 5'-phosphate + H2O2</text>
        <dbReference type="Rhea" id="RHEA:15149"/>
        <dbReference type="ChEBI" id="CHEBI:15379"/>
        <dbReference type="ChEBI" id="CHEBI:16240"/>
        <dbReference type="ChEBI" id="CHEBI:58589"/>
        <dbReference type="ChEBI" id="CHEBI:597326"/>
        <dbReference type="EC" id="1.4.3.5"/>
    </reaction>
</comment>
<evidence type="ECO:0000256" key="5">
    <source>
        <dbReference type="HAMAP-Rule" id="MF_01629"/>
    </source>
</evidence>
<dbReference type="HOGENOM" id="CLU_032263_2_2_6"/>
<dbReference type="EMBL" id="AGBM01000001">
    <property type="protein sequence ID" value="EJL04887.1"/>
    <property type="molecule type" value="Genomic_DNA"/>
</dbReference>
<keyword evidence="2 5" id="KW-0285">Flavoprotein</keyword>
<dbReference type="HAMAP" id="MF_01629">
    <property type="entry name" value="PdxH"/>
    <property type="match status" value="1"/>
</dbReference>
<accession>J2MUS9</accession>
<dbReference type="GO" id="GO:0004733">
    <property type="term" value="F:pyridoxamine phosphate oxidase activity"/>
    <property type="evidence" value="ECO:0007669"/>
    <property type="project" value="UniProtKB-UniRule"/>
</dbReference>
<reference evidence="10" key="1">
    <citation type="journal article" date="2012" name="PLoS Genet.">
        <title>Comparative Genomics of Plant-Associated Pseudomonas spp.: Insights into Diversity and Inheritance of Traits Involved in Multitrophic Interactions.</title>
        <authorList>
            <person name="Loper J.E."/>
            <person name="Hassan K.A."/>
            <person name="Mavrodi D.V."/>
            <person name="Davis E.W.II."/>
            <person name="Lim C.K."/>
            <person name="Shaffer B.T."/>
            <person name="Elbourne L.D."/>
            <person name="Stockwell V.O."/>
            <person name="Hartney S.L."/>
            <person name="Breakwell K."/>
            <person name="Henkels M.D."/>
            <person name="Tetu S.G."/>
            <person name="Rangel L.I."/>
            <person name="Kidarsa T.A."/>
            <person name="Wilson N.L."/>
            <person name="van de Mortel J.E."/>
            <person name="Song C."/>
            <person name="Blumhagen R."/>
            <person name="Radune D."/>
            <person name="Hostetler J.B."/>
            <person name="Brinkac L.M."/>
            <person name="Durkin A.S."/>
            <person name="Kluepfel D.A."/>
            <person name="Wechter W.P."/>
            <person name="Anderson A.J."/>
            <person name="Kim Y.C."/>
            <person name="Pierson L.S.III."/>
            <person name="Pierson E.A."/>
            <person name="Lindow S.E."/>
            <person name="Kobayashi D.Y."/>
            <person name="Raaijmakers J.M."/>
            <person name="Weller D.M."/>
            <person name="Thomashow L.S."/>
            <person name="Allen A.E."/>
            <person name="Paulsen I.T."/>
        </authorList>
    </citation>
    <scope>NUCLEOTIDE SEQUENCE [LARGE SCALE GENOMIC DNA]</scope>
    <source>
        <strain evidence="10">Q2-87</strain>
    </source>
</reference>
<feature type="binding site" evidence="5 7">
    <location>
        <position position="193"/>
    </location>
    <ligand>
        <name>FMN</name>
        <dbReference type="ChEBI" id="CHEBI:58210"/>
    </ligand>
</feature>
<feature type="binding site" evidence="6">
    <location>
        <begin position="14"/>
        <end position="17"/>
    </location>
    <ligand>
        <name>substrate</name>
    </ligand>
</feature>
<feature type="binding site" evidence="5 6">
    <location>
        <position position="131"/>
    </location>
    <ligand>
        <name>substrate</name>
    </ligand>
</feature>
<name>J2MUS9_PSEFQ</name>
<evidence type="ECO:0000256" key="3">
    <source>
        <dbReference type="ARBA" id="ARBA00022643"/>
    </source>
</evidence>
<keyword evidence="3 5" id="KW-0288">FMN</keyword>
<dbReference type="PIRSF" id="PIRSF000190">
    <property type="entry name" value="Pyd_amn-ph_oxd"/>
    <property type="match status" value="1"/>
</dbReference>
<dbReference type="NCBIfam" id="NF004231">
    <property type="entry name" value="PRK05679.1"/>
    <property type="match status" value="1"/>
</dbReference>
<comment type="caution">
    <text evidence="5">Lacks conserved residue(s) required for the propagation of feature annotation.</text>
</comment>
<proteinExistence type="inferred from homology"/>
<dbReference type="Pfam" id="PF01243">
    <property type="entry name" value="PNPOx_N"/>
    <property type="match status" value="1"/>
</dbReference>
<dbReference type="Gene3D" id="2.30.110.10">
    <property type="entry name" value="Electron Transport, Fmn-binding Protein, Chain A"/>
    <property type="match status" value="1"/>
</dbReference>
<organism evidence="10">
    <name type="scientific">Pseudomonas fluorescens (strain Q2-87)</name>
    <dbReference type="NCBI Taxonomy" id="1038922"/>
    <lineage>
        <taxon>Bacteria</taxon>
        <taxon>Pseudomonadati</taxon>
        <taxon>Pseudomonadota</taxon>
        <taxon>Gammaproteobacteria</taxon>
        <taxon>Pseudomonadales</taxon>
        <taxon>Pseudomonadaceae</taxon>
        <taxon>Pseudomonas</taxon>
    </lineage>
</organism>
<dbReference type="NCBIfam" id="TIGR00558">
    <property type="entry name" value="pdxH"/>
    <property type="match status" value="1"/>
</dbReference>
<comment type="pathway">
    <text evidence="5">Cofactor metabolism; pyridoxal 5'-phosphate salvage; pyridoxal 5'-phosphate from pyridoxine 5'-phosphate: step 1/1.</text>
</comment>
<comment type="similarity">
    <text evidence="1 5">Belongs to the pyridoxamine 5'-phosphate oxidase family.</text>
</comment>
<evidence type="ECO:0000259" key="9">
    <source>
        <dbReference type="Pfam" id="PF10590"/>
    </source>
</evidence>
<evidence type="ECO:0000256" key="2">
    <source>
        <dbReference type="ARBA" id="ARBA00022630"/>
    </source>
</evidence>
<dbReference type="Proteomes" id="UP000007289">
    <property type="component" value="Chromosome"/>
</dbReference>
<comment type="pathway">
    <text evidence="5">Cofactor metabolism; pyridoxal 5'-phosphate salvage; pyridoxal 5'-phosphate from pyridoxamine 5'-phosphate: step 1/1.</text>
</comment>
<comment type="function">
    <text evidence="5">Catalyzes the oxidation of either pyridoxine 5'-phosphate (PNP) or pyridoxamine 5'-phosphate (PMP) into pyridoxal 5'-phosphate (PLP).</text>
</comment>
<feature type="binding site" evidence="5 6">
    <location>
        <begin position="199"/>
        <end position="201"/>
    </location>
    <ligand>
        <name>substrate</name>
    </ligand>
</feature>
<feature type="domain" description="Pyridoxamine 5'-phosphate oxidase N-terminal" evidence="8">
    <location>
        <begin position="51"/>
        <end position="160"/>
    </location>
</feature>
<dbReference type="Pfam" id="PF10590">
    <property type="entry name" value="PNP_phzG_C"/>
    <property type="match status" value="1"/>
</dbReference>
<feature type="binding site" evidence="5 7">
    <location>
        <position position="91"/>
    </location>
    <ligand>
        <name>FMN</name>
        <dbReference type="ChEBI" id="CHEBI:58210"/>
    </ligand>
</feature>
<dbReference type="GO" id="GO:0008615">
    <property type="term" value="P:pyridoxine biosynthetic process"/>
    <property type="evidence" value="ECO:0007669"/>
    <property type="project" value="UniProtKB-UniRule"/>
</dbReference>
<feature type="binding site" evidence="5 7">
    <location>
        <begin position="148"/>
        <end position="149"/>
    </location>
    <ligand>
        <name>FMN</name>
        <dbReference type="ChEBI" id="CHEBI:58210"/>
    </ligand>
</feature>
<dbReference type="PANTHER" id="PTHR10851:SF0">
    <property type="entry name" value="PYRIDOXINE-5'-PHOSPHATE OXIDASE"/>
    <property type="match status" value="1"/>
</dbReference>
<feature type="binding site" evidence="5 7">
    <location>
        <begin position="69"/>
        <end position="74"/>
    </location>
    <ligand>
        <name>FMN</name>
        <dbReference type="ChEBI" id="CHEBI:58210"/>
    </ligand>
</feature>
<dbReference type="eggNOG" id="COG0259">
    <property type="taxonomic scope" value="Bacteria"/>
</dbReference>
<dbReference type="SUPFAM" id="SSF50475">
    <property type="entry name" value="FMN-binding split barrel"/>
    <property type="match status" value="1"/>
</dbReference>
<feature type="domain" description="Pyridoxine 5'-phosphate oxidase dimerisation C-terminal" evidence="9">
    <location>
        <begin position="180"/>
        <end position="220"/>
    </location>
</feature>
<comment type="caution">
    <text evidence="10">The sequence shown here is derived from an EMBL/GenBank/DDBJ whole genome shotgun (WGS) entry which is preliminary data.</text>
</comment>
<feature type="binding site" evidence="5 7">
    <location>
        <position position="113"/>
    </location>
    <ligand>
        <name>FMN</name>
        <dbReference type="ChEBI" id="CHEBI:58210"/>
    </ligand>
</feature>
<evidence type="ECO:0000259" key="8">
    <source>
        <dbReference type="Pfam" id="PF01243"/>
    </source>
</evidence>
<dbReference type="UniPathway" id="UPA01068">
    <property type="reaction ID" value="UER00304"/>
</dbReference>
<dbReference type="InterPro" id="IPR019740">
    <property type="entry name" value="Pyridox_Oxase_CS"/>
</dbReference>
<keyword evidence="4 5" id="KW-0560">Oxidoreductase</keyword>
<evidence type="ECO:0000256" key="7">
    <source>
        <dbReference type="PIRSR" id="PIRSR000190-2"/>
    </source>
</evidence>
<dbReference type="InterPro" id="IPR019576">
    <property type="entry name" value="Pyridoxamine_oxidase_dimer_C"/>
</dbReference>
<dbReference type="InterPro" id="IPR011576">
    <property type="entry name" value="Pyridox_Oxase_N"/>
</dbReference>
<feature type="binding site" evidence="5 6">
    <location>
        <position position="74"/>
    </location>
    <ligand>
        <name>substrate</name>
    </ligand>
</feature>
<comment type="subunit">
    <text evidence="5">Homodimer.</text>
</comment>
<feature type="binding site" evidence="5 6">
    <location>
        <position position="139"/>
    </location>
    <ligand>
        <name>substrate</name>
    </ligand>
</feature>
<sequence length="220" mass="24915">MKITAMPLSLAKMRRQYTLDGLDETQAPDNPLALFSLWMQQARDTESPPVEANSMALATVDEQGRPHCRVLLLKGFSEEGFSFFGNYDSGKGQDLAANPWAAMTFFWPGLERQVRIEGQVSKLDPGLSDAYFESRSVASRLGAWASPQSRSLENRAALETLLAQTEERFADQAVPRPAHWGGYCLRPERLEFWQGRADRLHDRLDYRLQGGAWQRRRLAP</sequence>
<dbReference type="PATRIC" id="fig|1038922.3.peg.2430"/>
<dbReference type="AlphaFoldDB" id="J2MUS9"/>
<dbReference type="InterPro" id="IPR000659">
    <property type="entry name" value="Pyridox_Oxase"/>
</dbReference>
<keyword evidence="5" id="KW-0664">Pyridoxine biosynthesis</keyword>
<feature type="binding site" evidence="5 6">
    <location>
        <position position="135"/>
    </location>
    <ligand>
        <name>substrate</name>
    </ligand>
</feature>
<comment type="catalytic activity">
    <reaction evidence="5">
        <text>pyridoxamine 5'-phosphate + O2 + H2O = pyridoxal 5'-phosphate + H2O2 + NH4(+)</text>
        <dbReference type="Rhea" id="RHEA:15817"/>
        <dbReference type="ChEBI" id="CHEBI:15377"/>
        <dbReference type="ChEBI" id="CHEBI:15379"/>
        <dbReference type="ChEBI" id="CHEBI:16240"/>
        <dbReference type="ChEBI" id="CHEBI:28938"/>
        <dbReference type="ChEBI" id="CHEBI:58451"/>
        <dbReference type="ChEBI" id="CHEBI:597326"/>
        <dbReference type="EC" id="1.4.3.5"/>
    </reaction>
</comment>
<evidence type="ECO:0000313" key="10">
    <source>
        <dbReference type="EMBL" id="EJL04887.1"/>
    </source>
</evidence>